<gene>
    <name evidence="2" type="ORF">UTRI_01064</name>
</gene>
<feature type="chain" id="PRO_5022974804" description="Secreted protein" evidence="1">
    <location>
        <begin position="18"/>
        <end position="151"/>
    </location>
</feature>
<organism evidence="2 3">
    <name type="scientific">Ustilago trichophora</name>
    <dbReference type="NCBI Taxonomy" id="86804"/>
    <lineage>
        <taxon>Eukaryota</taxon>
        <taxon>Fungi</taxon>
        <taxon>Dikarya</taxon>
        <taxon>Basidiomycota</taxon>
        <taxon>Ustilaginomycotina</taxon>
        <taxon>Ustilaginomycetes</taxon>
        <taxon>Ustilaginales</taxon>
        <taxon>Ustilaginaceae</taxon>
        <taxon>Ustilago</taxon>
    </lineage>
</organism>
<accession>A0A5C3DYS4</accession>
<evidence type="ECO:0008006" key="4">
    <source>
        <dbReference type="Google" id="ProtNLM"/>
    </source>
</evidence>
<dbReference type="AlphaFoldDB" id="A0A5C3DYS4"/>
<dbReference type="EMBL" id="OOIN01000004">
    <property type="protein sequence ID" value="SPO22386.1"/>
    <property type="molecule type" value="Genomic_DNA"/>
</dbReference>
<keyword evidence="3" id="KW-1185">Reference proteome</keyword>
<protein>
    <recommendedName>
        <fullName evidence="4">Secreted protein</fullName>
    </recommendedName>
</protein>
<evidence type="ECO:0000313" key="2">
    <source>
        <dbReference type="EMBL" id="SPO22386.1"/>
    </source>
</evidence>
<dbReference type="Proteomes" id="UP000324022">
    <property type="component" value="Unassembled WGS sequence"/>
</dbReference>
<proteinExistence type="predicted"/>
<evidence type="ECO:0000313" key="3">
    <source>
        <dbReference type="Proteomes" id="UP000324022"/>
    </source>
</evidence>
<sequence length="151" mass="16012">MKIQTVLVASALAIVSADLVAGAWLSDTDGQGWGRYCTGGGSKVNTRHACFDSSGPVTDTIKFGPGGSDFDGYYSPDKKNFVVVLQDNQQRVTVKSSLWMISINGGGSNNCVDVLVNPPDHVTEYPATHLCSPGAQHIQLPTTRFVPPSSI</sequence>
<reference evidence="2 3" key="1">
    <citation type="submission" date="2018-03" db="EMBL/GenBank/DDBJ databases">
        <authorList>
            <person name="Guldener U."/>
        </authorList>
    </citation>
    <scope>NUCLEOTIDE SEQUENCE [LARGE SCALE GENOMIC DNA]</scope>
    <source>
        <strain evidence="2 3">NBRC100155</strain>
    </source>
</reference>
<feature type="signal peptide" evidence="1">
    <location>
        <begin position="1"/>
        <end position="17"/>
    </location>
</feature>
<evidence type="ECO:0000256" key="1">
    <source>
        <dbReference type="SAM" id="SignalP"/>
    </source>
</evidence>
<name>A0A5C3DYS4_9BASI</name>
<keyword evidence="1" id="KW-0732">Signal</keyword>